<proteinExistence type="predicted"/>
<feature type="compositionally biased region" description="Polar residues" evidence="1">
    <location>
        <begin position="131"/>
        <end position="152"/>
    </location>
</feature>
<evidence type="ECO:0000313" key="3">
    <source>
        <dbReference type="Proteomes" id="UP001159405"/>
    </source>
</evidence>
<feature type="compositionally biased region" description="Low complexity" evidence="1">
    <location>
        <begin position="42"/>
        <end position="56"/>
    </location>
</feature>
<comment type="caution">
    <text evidence="2">The sequence shown here is derived from an EMBL/GenBank/DDBJ whole genome shotgun (WGS) entry which is preliminary data.</text>
</comment>
<feature type="region of interest" description="Disordered" evidence="1">
    <location>
        <begin position="101"/>
        <end position="152"/>
    </location>
</feature>
<feature type="region of interest" description="Disordered" evidence="1">
    <location>
        <begin position="42"/>
        <end position="77"/>
    </location>
</feature>
<keyword evidence="3" id="KW-1185">Reference proteome</keyword>
<name>A0ABN8QRL5_9CNID</name>
<feature type="region of interest" description="Disordered" evidence="1">
    <location>
        <begin position="181"/>
        <end position="212"/>
    </location>
</feature>
<protein>
    <submittedName>
        <fullName evidence="2">Uncharacterized protein</fullName>
    </submittedName>
</protein>
<evidence type="ECO:0000313" key="2">
    <source>
        <dbReference type="EMBL" id="CAH3167392.1"/>
    </source>
</evidence>
<feature type="compositionally biased region" description="Polar residues" evidence="1">
    <location>
        <begin position="186"/>
        <end position="212"/>
    </location>
</feature>
<accession>A0ABN8QRL5</accession>
<organism evidence="2 3">
    <name type="scientific">Porites lobata</name>
    <dbReference type="NCBI Taxonomy" id="104759"/>
    <lineage>
        <taxon>Eukaryota</taxon>
        <taxon>Metazoa</taxon>
        <taxon>Cnidaria</taxon>
        <taxon>Anthozoa</taxon>
        <taxon>Hexacorallia</taxon>
        <taxon>Scleractinia</taxon>
        <taxon>Fungiina</taxon>
        <taxon>Poritidae</taxon>
        <taxon>Porites</taxon>
    </lineage>
</organism>
<sequence length="212" mass="23263">MSDSDHPSDGATETGPPIQRSSQFDAVFEQFKGYVDSRLHELSTASASNTESSKSLSETKKLRREAEASKLKKKGNLKQRQKLIKLADKSEAGWLAVDEYESDELAEDSADEKRIRKAQDKAVRKKFQMAKSASRSRSTGSGIRNVPSNSQDNLLFRGLAVDSLIHKTYVSHVDGQVTGVKPAMSPLTSPSPRPTGQQQFPWPSTAGQSNPK</sequence>
<feature type="compositionally biased region" description="Basic and acidic residues" evidence="1">
    <location>
        <begin position="57"/>
        <end position="70"/>
    </location>
</feature>
<reference evidence="2 3" key="1">
    <citation type="submission" date="2022-05" db="EMBL/GenBank/DDBJ databases">
        <authorList>
            <consortium name="Genoscope - CEA"/>
            <person name="William W."/>
        </authorList>
    </citation>
    <scope>NUCLEOTIDE SEQUENCE [LARGE SCALE GENOMIC DNA]</scope>
</reference>
<feature type="compositionally biased region" description="Acidic residues" evidence="1">
    <location>
        <begin position="101"/>
        <end position="110"/>
    </location>
</feature>
<feature type="region of interest" description="Disordered" evidence="1">
    <location>
        <begin position="1"/>
        <end position="23"/>
    </location>
</feature>
<dbReference type="Proteomes" id="UP001159405">
    <property type="component" value="Unassembled WGS sequence"/>
</dbReference>
<evidence type="ECO:0000256" key="1">
    <source>
        <dbReference type="SAM" id="MobiDB-lite"/>
    </source>
</evidence>
<dbReference type="EMBL" id="CALNXK010000140">
    <property type="protein sequence ID" value="CAH3167392.1"/>
    <property type="molecule type" value="Genomic_DNA"/>
</dbReference>
<gene>
    <name evidence="2" type="ORF">PLOB_00008647</name>
</gene>
<feature type="compositionally biased region" description="Basic and acidic residues" evidence="1">
    <location>
        <begin position="111"/>
        <end position="122"/>
    </location>
</feature>